<evidence type="ECO:0000256" key="1">
    <source>
        <dbReference type="SAM" id="Phobius"/>
    </source>
</evidence>
<feature type="transmembrane region" description="Helical" evidence="1">
    <location>
        <begin position="12"/>
        <end position="45"/>
    </location>
</feature>
<dbReference type="InterPro" id="IPR003675">
    <property type="entry name" value="Rce1/LyrA-like_dom"/>
</dbReference>
<keyword evidence="4" id="KW-1185">Reference proteome</keyword>
<accession>A0ABW9M9J3</accession>
<proteinExistence type="predicted"/>
<comment type="caution">
    <text evidence="3">The sequence shown here is derived from an EMBL/GenBank/DDBJ whole genome shotgun (WGS) entry which is preliminary data.</text>
</comment>
<organism evidence="3 4">
    <name type="scientific">Anaerococcus martiniensis</name>
    <dbReference type="NCBI Taxonomy" id="3115615"/>
    <lineage>
        <taxon>Bacteria</taxon>
        <taxon>Bacillati</taxon>
        <taxon>Bacillota</taxon>
        <taxon>Tissierellia</taxon>
        <taxon>Tissierellales</taxon>
        <taxon>Peptoniphilaceae</taxon>
        <taxon>Anaerococcus</taxon>
    </lineage>
</organism>
<dbReference type="Proteomes" id="UP001637996">
    <property type="component" value="Unassembled WGS sequence"/>
</dbReference>
<evidence type="ECO:0000313" key="3">
    <source>
        <dbReference type="EMBL" id="MFO3665860.1"/>
    </source>
</evidence>
<dbReference type="Pfam" id="PF02517">
    <property type="entry name" value="Rce1-like"/>
    <property type="match status" value="1"/>
</dbReference>
<feature type="transmembrane region" description="Helical" evidence="1">
    <location>
        <begin position="113"/>
        <end position="133"/>
    </location>
</feature>
<dbReference type="RefSeq" id="WP_410031539.1">
    <property type="nucleotide sequence ID" value="NZ_JBGMEI010000007.1"/>
</dbReference>
<gene>
    <name evidence="3" type="ORF">ACCQ41_06335</name>
</gene>
<sequence>MERNTGLKLGSLTIAYVLISVLASLTGILLIFYISVLIPAIYFLLKFKDEIKQKDIFISILLAALASTYGMVTANFIMGPMVSVMVMSSYMAAVAIFRKYLSKDKILGDNPRKSIIIGIVSGVVLGALNIIMANGNIDPKISLDAIFLALQAGIWEEVTMRFLFYALAVYILKRDGRSSIENILIYILMVAPHLLGHGVMSIASIIILFLFFGTPMAILQRKVDLTSAIIMHVTVDLIRFICLGI</sequence>
<keyword evidence="1" id="KW-1133">Transmembrane helix</keyword>
<feature type="transmembrane region" description="Helical" evidence="1">
    <location>
        <begin position="145"/>
        <end position="172"/>
    </location>
</feature>
<feature type="transmembrane region" description="Helical" evidence="1">
    <location>
        <begin position="184"/>
        <end position="213"/>
    </location>
</feature>
<name>A0ABW9M9J3_9FIRM</name>
<feature type="transmembrane region" description="Helical" evidence="1">
    <location>
        <begin position="57"/>
        <end position="78"/>
    </location>
</feature>
<keyword evidence="1" id="KW-0472">Membrane</keyword>
<feature type="domain" description="CAAX prenyl protease 2/Lysostaphin resistance protein A-like" evidence="2">
    <location>
        <begin position="143"/>
        <end position="238"/>
    </location>
</feature>
<feature type="transmembrane region" description="Helical" evidence="1">
    <location>
        <begin position="84"/>
        <end position="101"/>
    </location>
</feature>
<protein>
    <recommendedName>
        <fullName evidence="2">CAAX prenyl protease 2/Lysostaphin resistance protein A-like domain-containing protein</fullName>
    </recommendedName>
</protein>
<reference evidence="3 4" key="1">
    <citation type="journal article" date="2025" name="Anaerobe">
        <title>Description of Anaerococcus kampingiae sp. nov., Anaerococcus groningensis sp. nov., Anaerococcus martiniensis sp. nov., and Anaerococcus cruorum sp. nov., isolated from human clinical specimens.</title>
        <authorList>
            <person name="Boiten K.E."/>
            <person name="Meijer J."/>
            <person name="van Wezel E.M."/>
            <person name="Veloo A.C.M."/>
        </authorList>
    </citation>
    <scope>NUCLEOTIDE SEQUENCE [LARGE SCALE GENOMIC DNA]</scope>
    <source>
        <strain evidence="3 4">ENR0831</strain>
    </source>
</reference>
<evidence type="ECO:0000259" key="2">
    <source>
        <dbReference type="Pfam" id="PF02517"/>
    </source>
</evidence>
<keyword evidence="1" id="KW-0812">Transmembrane</keyword>
<dbReference type="EMBL" id="JBGMEI010000007">
    <property type="protein sequence ID" value="MFO3665860.1"/>
    <property type="molecule type" value="Genomic_DNA"/>
</dbReference>
<evidence type="ECO:0000313" key="4">
    <source>
        <dbReference type="Proteomes" id="UP001637996"/>
    </source>
</evidence>